<keyword evidence="3" id="KW-1185">Reference proteome</keyword>
<accession>A0AAD6ZCV4</accession>
<evidence type="ECO:0000313" key="2">
    <source>
        <dbReference type="EMBL" id="KAJ7318205.1"/>
    </source>
</evidence>
<evidence type="ECO:0000256" key="1">
    <source>
        <dbReference type="SAM" id="Phobius"/>
    </source>
</evidence>
<protein>
    <submittedName>
        <fullName evidence="2">Uncharacterized protein</fullName>
    </submittedName>
</protein>
<name>A0AAD6ZCV4_9AGAR</name>
<keyword evidence="1" id="KW-0812">Transmembrane</keyword>
<comment type="caution">
    <text evidence="2">The sequence shown here is derived from an EMBL/GenBank/DDBJ whole genome shotgun (WGS) entry which is preliminary data.</text>
</comment>
<feature type="transmembrane region" description="Helical" evidence="1">
    <location>
        <begin position="127"/>
        <end position="148"/>
    </location>
</feature>
<gene>
    <name evidence="2" type="ORF">DFH08DRAFT_820203</name>
</gene>
<dbReference type="AlphaFoldDB" id="A0AAD6ZCV4"/>
<keyword evidence="1" id="KW-0472">Membrane</keyword>
<evidence type="ECO:0000313" key="3">
    <source>
        <dbReference type="Proteomes" id="UP001218218"/>
    </source>
</evidence>
<dbReference type="Proteomes" id="UP001218218">
    <property type="component" value="Unassembled WGS sequence"/>
</dbReference>
<dbReference type="EMBL" id="JARIHO010000059">
    <property type="protein sequence ID" value="KAJ7318205.1"/>
    <property type="molecule type" value="Genomic_DNA"/>
</dbReference>
<sequence>MIISTTADHLPRLENAYIWSSSRILYLPPLPLYKKLASNGFCCTVWSRRLSGRFPDDSPKIKALVGFIWVCEFVHAISIGHTIYTYTISNYGYPEHLAGASPKTILVAAFLTAVIATFGIQRGWMVAVSWSISTAADLTITAILVAFLRNQRLSVPKRDRVNDQFHIVKHLETCSIGLFCHDEGKLYFTVIWLAMWVIVARQSLQGDLRAMDQVTVTLSSLKLTPAVRFLTQRNKLSRALTPTYKPQKPPKRHRSHMMGLSPIVGRFQAVTTTRAKGR</sequence>
<feature type="transmembrane region" description="Helical" evidence="1">
    <location>
        <begin position="104"/>
        <end position="120"/>
    </location>
</feature>
<proteinExistence type="predicted"/>
<feature type="transmembrane region" description="Helical" evidence="1">
    <location>
        <begin position="63"/>
        <end position="84"/>
    </location>
</feature>
<organism evidence="2 3">
    <name type="scientific">Mycena albidolilacea</name>
    <dbReference type="NCBI Taxonomy" id="1033008"/>
    <lineage>
        <taxon>Eukaryota</taxon>
        <taxon>Fungi</taxon>
        <taxon>Dikarya</taxon>
        <taxon>Basidiomycota</taxon>
        <taxon>Agaricomycotina</taxon>
        <taxon>Agaricomycetes</taxon>
        <taxon>Agaricomycetidae</taxon>
        <taxon>Agaricales</taxon>
        <taxon>Marasmiineae</taxon>
        <taxon>Mycenaceae</taxon>
        <taxon>Mycena</taxon>
    </lineage>
</organism>
<reference evidence="2" key="1">
    <citation type="submission" date="2023-03" db="EMBL/GenBank/DDBJ databases">
        <title>Massive genome expansion in bonnet fungi (Mycena s.s.) driven by repeated elements and novel gene families across ecological guilds.</title>
        <authorList>
            <consortium name="Lawrence Berkeley National Laboratory"/>
            <person name="Harder C.B."/>
            <person name="Miyauchi S."/>
            <person name="Viragh M."/>
            <person name="Kuo A."/>
            <person name="Thoen E."/>
            <person name="Andreopoulos B."/>
            <person name="Lu D."/>
            <person name="Skrede I."/>
            <person name="Drula E."/>
            <person name="Henrissat B."/>
            <person name="Morin E."/>
            <person name="Kohler A."/>
            <person name="Barry K."/>
            <person name="LaButti K."/>
            <person name="Morin E."/>
            <person name="Salamov A."/>
            <person name="Lipzen A."/>
            <person name="Mereny Z."/>
            <person name="Hegedus B."/>
            <person name="Baldrian P."/>
            <person name="Stursova M."/>
            <person name="Weitz H."/>
            <person name="Taylor A."/>
            <person name="Grigoriev I.V."/>
            <person name="Nagy L.G."/>
            <person name="Martin F."/>
            <person name="Kauserud H."/>
        </authorList>
    </citation>
    <scope>NUCLEOTIDE SEQUENCE</scope>
    <source>
        <strain evidence="2">CBHHK002</strain>
    </source>
</reference>
<keyword evidence="1" id="KW-1133">Transmembrane helix</keyword>